<protein>
    <submittedName>
        <fullName evidence="1">Uncharacterized protein</fullName>
    </submittedName>
</protein>
<gene>
    <name evidence="1" type="ORF">SCLCIDRAFT_1214553</name>
</gene>
<evidence type="ECO:0000313" key="1">
    <source>
        <dbReference type="EMBL" id="KIM63010.1"/>
    </source>
</evidence>
<dbReference type="AlphaFoldDB" id="A0A0C3DQS8"/>
<keyword evidence="2" id="KW-1185">Reference proteome</keyword>
<organism evidence="1 2">
    <name type="scientific">Scleroderma citrinum Foug A</name>
    <dbReference type="NCBI Taxonomy" id="1036808"/>
    <lineage>
        <taxon>Eukaryota</taxon>
        <taxon>Fungi</taxon>
        <taxon>Dikarya</taxon>
        <taxon>Basidiomycota</taxon>
        <taxon>Agaricomycotina</taxon>
        <taxon>Agaricomycetes</taxon>
        <taxon>Agaricomycetidae</taxon>
        <taxon>Boletales</taxon>
        <taxon>Sclerodermatineae</taxon>
        <taxon>Sclerodermataceae</taxon>
        <taxon>Scleroderma</taxon>
    </lineage>
</organism>
<dbReference type="EMBL" id="KN822038">
    <property type="protein sequence ID" value="KIM63010.1"/>
    <property type="molecule type" value="Genomic_DNA"/>
</dbReference>
<dbReference type="HOGENOM" id="CLU_2795457_0_0_1"/>
<reference evidence="2" key="2">
    <citation type="submission" date="2015-01" db="EMBL/GenBank/DDBJ databases">
        <title>Evolutionary Origins and Diversification of the Mycorrhizal Mutualists.</title>
        <authorList>
            <consortium name="DOE Joint Genome Institute"/>
            <consortium name="Mycorrhizal Genomics Consortium"/>
            <person name="Kohler A."/>
            <person name="Kuo A."/>
            <person name="Nagy L.G."/>
            <person name="Floudas D."/>
            <person name="Copeland A."/>
            <person name="Barry K.W."/>
            <person name="Cichocki N."/>
            <person name="Veneault-Fourrey C."/>
            <person name="LaButti K."/>
            <person name="Lindquist E.A."/>
            <person name="Lipzen A."/>
            <person name="Lundell T."/>
            <person name="Morin E."/>
            <person name="Murat C."/>
            <person name="Riley R."/>
            <person name="Ohm R."/>
            <person name="Sun H."/>
            <person name="Tunlid A."/>
            <person name="Henrissat B."/>
            <person name="Grigoriev I.V."/>
            <person name="Hibbett D.S."/>
            <person name="Martin F."/>
        </authorList>
    </citation>
    <scope>NUCLEOTIDE SEQUENCE [LARGE SCALE GENOMIC DNA]</scope>
    <source>
        <strain evidence="2">Foug A</strain>
    </source>
</reference>
<dbReference type="InParanoid" id="A0A0C3DQS8"/>
<evidence type="ECO:0000313" key="2">
    <source>
        <dbReference type="Proteomes" id="UP000053989"/>
    </source>
</evidence>
<accession>A0A0C3DQS8</accession>
<dbReference type="Proteomes" id="UP000053989">
    <property type="component" value="Unassembled WGS sequence"/>
</dbReference>
<sequence length="68" mass="7826">MNINAVDLLACDQVCILEAPEDQIRCVCRSHLPYHGPAIPLSKLSREKDDSHARRRCIVTRMFTLKNY</sequence>
<reference evidence="1 2" key="1">
    <citation type="submission" date="2014-04" db="EMBL/GenBank/DDBJ databases">
        <authorList>
            <consortium name="DOE Joint Genome Institute"/>
            <person name="Kuo A."/>
            <person name="Kohler A."/>
            <person name="Nagy L.G."/>
            <person name="Floudas D."/>
            <person name="Copeland A."/>
            <person name="Barry K.W."/>
            <person name="Cichocki N."/>
            <person name="Veneault-Fourrey C."/>
            <person name="LaButti K."/>
            <person name="Lindquist E.A."/>
            <person name="Lipzen A."/>
            <person name="Lundell T."/>
            <person name="Morin E."/>
            <person name="Murat C."/>
            <person name="Sun H."/>
            <person name="Tunlid A."/>
            <person name="Henrissat B."/>
            <person name="Grigoriev I.V."/>
            <person name="Hibbett D.S."/>
            <person name="Martin F."/>
            <person name="Nordberg H.P."/>
            <person name="Cantor M.N."/>
            <person name="Hua S.X."/>
        </authorList>
    </citation>
    <scope>NUCLEOTIDE SEQUENCE [LARGE SCALE GENOMIC DNA]</scope>
    <source>
        <strain evidence="1 2">Foug A</strain>
    </source>
</reference>
<proteinExistence type="predicted"/>
<name>A0A0C3DQS8_9AGAM</name>